<proteinExistence type="predicted"/>
<gene>
    <name evidence="2" type="ORF">Salat_2560500</name>
</gene>
<reference evidence="2" key="2">
    <citation type="journal article" date="2024" name="Plant">
        <title>Genomic evolution and insights into agronomic trait innovations of Sesamum species.</title>
        <authorList>
            <person name="Miao H."/>
            <person name="Wang L."/>
            <person name="Qu L."/>
            <person name="Liu H."/>
            <person name="Sun Y."/>
            <person name="Le M."/>
            <person name="Wang Q."/>
            <person name="Wei S."/>
            <person name="Zheng Y."/>
            <person name="Lin W."/>
            <person name="Duan Y."/>
            <person name="Cao H."/>
            <person name="Xiong S."/>
            <person name="Wang X."/>
            <person name="Wei L."/>
            <person name="Li C."/>
            <person name="Ma Q."/>
            <person name="Ju M."/>
            <person name="Zhao R."/>
            <person name="Li G."/>
            <person name="Mu C."/>
            <person name="Tian Q."/>
            <person name="Mei H."/>
            <person name="Zhang T."/>
            <person name="Gao T."/>
            <person name="Zhang H."/>
        </authorList>
    </citation>
    <scope>NUCLEOTIDE SEQUENCE</scope>
    <source>
        <strain evidence="2">3651</strain>
    </source>
</reference>
<reference evidence="2" key="1">
    <citation type="submission" date="2020-06" db="EMBL/GenBank/DDBJ databases">
        <authorList>
            <person name="Li T."/>
            <person name="Hu X."/>
            <person name="Zhang T."/>
            <person name="Song X."/>
            <person name="Zhang H."/>
            <person name="Dai N."/>
            <person name="Sheng W."/>
            <person name="Hou X."/>
            <person name="Wei L."/>
        </authorList>
    </citation>
    <scope>NUCLEOTIDE SEQUENCE</scope>
    <source>
        <strain evidence="2">3651</strain>
        <tissue evidence="2">Leaf</tissue>
    </source>
</reference>
<dbReference type="InterPro" id="IPR045026">
    <property type="entry name" value="LIMYB"/>
</dbReference>
<dbReference type="EMBL" id="JACGWO010000010">
    <property type="protein sequence ID" value="KAK4417349.1"/>
    <property type="molecule type" value="Genomic_DNA"/>
</dbReference>
<comment type="caution">
    <text evidence="2">The sequence shown here is derived from an EMBL/GenBank/DDBJ whole genome shotgun (WGS) entry which is preliminary data.</text>
</comment>
<name>A0AAE2CCQ6_9LAMI</name>
<organism evidence="2 3">
    <name type="scientific">Sesamum alatum</name>
    <dbReference type="NCBI Taxonomy" id="300844"/>
    <lineage>
        <taxon>Eukaryota</taxon>
        <taxon>Viridiplantae</taxon>
        <taxon>Streptophyta</taxon>
        <taxon>Embryophyta</taxon>
        <taxon>Tracheophyta</taxon>
        <taxon>Spermatophyta</taxon>
        <taxon>Magnoliopsida</taxon>
        <taxon>eudicotyledons</taxon>
        <taxon>Gunneridae</taxon>
        <taxon>Pentapetalae</taxon>
        <taxon>asterids</taxon>
        <taxon>lamiids</taxon>
        <taxon>Lamiales</taxon>
        <taxon>Pedaliaceae</taxon>
        <taxon>Sesamum</taxon>
    </lineage>
</organism>
<evidence type="ECO:0000259" key="1">
    <source>
        <dbReference type="Pfam" id="PF12776"/>
    </source>
</evidence>
<keyword evidence="3" id="KW-1185">Reference proteome</keyword>
<dbReference type="PANTHER" id="PTHR47584">
    <property type="match status" value="1"/>
</dbReference>
<sequence>MTRSNPSPRAKAVTNVCWKYVPKPAISPPIQQKHLYTPIWTSAHDQCFIDALWDKAMAGCSDVDSFNNIESIKYATTVVNLVIKEAFTVDANCGRYIKLRERYETFSYLISQPEIHWDRWENTMHAPTEFWQLMFERFSLAKAYEHFGEPNYTALRAIFEGCVPHGAGPSRRGWNNEVIDVDAIVEPEIHWDRWENTMHAPTEFWQLMFEIFSLAKAYEHFGEPNYTALRAIFEGCVPHGAGSSRRGWNNEVIDVDAIVEVSSGSDEN</sequence>
<evidence type="ECO:0000313" key="2">
    <source>
        <dbReference type="EMBL" id="KAK4417349.1"/>
    </source>
</evidence>
<dbReference type="PANTHER" id="PTHR47584:SF14">
    <property type="entry name" value="L10-INTERACTING MYB DOMAIN-CONTAINING PROTEIN-LIKE"/>
    <property type="match status" value="1"/>
</dbReference>
<feature type="domain" description="Myb/SANT-like" evidence="1">
    <location>
        <begin position="40"/>
        <end position="132"/>
    </location>
</feature>
<dbReference type="Proteomes" id="UP001293254">
    <property type="component" value="Unassembled WGS sequence"/>
</dbReference>
<evidence type="ECO:0000313" key="3">
    <source>
        <dbReference type="Proteomes" id="UP001293254"/>
    </source>
</evidence>
<dbReference type="Pfam" id="PF12776">
    <property type="entry name" value="Myb_DNA-bind_3"/>
    <property type="match status" value="1"/>
</dbReference>
<accession>A0AAE2CCQ6</accession>
<dbReference type="InterPro" id="IPR024752">
    <property type="entry name" value="Myb/SANT-like_dom"/>
</dbReference>
<protein>
    <recommendedName>
        <fullName evidence="1">Myb/SANT-like domain-containing protein</fullName>
    </recommendedName>
</protein>
<dbReference type="AlphaFoldDB" id="A0AAE2CCQ6"/>